<reference evidence="4 5" key="1">
    <citation type="submission" date="2024-02" db="EMBL/GenBank/DDBJ databases">
        <authorList>
            <person name="Chen Y."/>
            <person name="Shah S."/>
            <person name="Dougan E. K."/>
            <person name="Thang M."/>
            <person name="Chan C."/>
        </authorList>
    </citation>
    <scope>NUCLEOTIDE SEQUENCE [LARGE SCALE GENOMIC DNA]</scope>
</reference>
<evidence type="ECO:0000259" key="3">
    <source>
        <dbReference type="Pfam" id="PF01757"/>
    </source>
</evidence>
<dbReference type="InterPro" id="IPR050879">
    <property type="entry name" value="Acyltransferase_3"/>
</dbReference>
<evidence type="ECO:0000256" key="2">
    <source>
        <dbReference type="SAM" id="Phobius"/>
    </source>
</evidence>
<feature type="transmembrane region" description="Helical" evidence="2">
    <location>
        <begin position="117"/>
        <end position="135"/>
    </location>
</feature>
<dbReference type="Proteomes" id="UP001642464">
    <property type="component" value="Unassembled WGS sequence"/>
</dbReference>
<dbReference type="EMBL" id="CAXAMM010039117">
    <property type="protein sequence ID" value="CAK9083792.1"/>
    <property type="molecule type" value="Genomic_DNA"/>
</dbReference>
<keyword evidence="5" id="KW-1185">Reference proteome</keyword>
<name>A0ABP0Q6D3_9DINO</name>
<evidence type="ECO:0000313" key="5">
    <source>
        <dbReference type="Proteomes" id="UP001642464"/>
    </source>
</evidence>
<gene>
    <name evidence="4" type="ORF">SCF082_LOCUS39760</name>
</gene>
<protein>
    <submittedName>
        <fullName evidence="4">O-acetyltransferase SAV0974</fullName>
    </submittedName>
</protein>
<sequence>MSLRRTPQYRPDIDGLRAVAVLAASGIAGQGRYVLSSVRADRVTSDQSTENCMTPALLVLVVVYHLNSSWLPTGLVGVDIFFTISGFVVTSSLWGHLEDDEGVCAFCTDFFARRAKRLLPTALIVISSTALALALVAPQWDPRAERFLLVGLSGTFANANNWLVYERDDYMDFFSNDVHDYNPFLHLWSLGVEEQFYLVVPWLLYVCLHSLDRGTGPRTAIFWILSVISIALGWWVEAPLHASPAKPCIGMLETWFEKMPVFSGAPKPPTSEKKVYRGSSVLPTCEEDIELKDLVEKSKLLCNPRHVPENLRAPKKISGLYWLKGLPLPDVAACFSTGEWNQDTLTLKLTTWRDFYFKNDFAGRSLAGALYEASFAYLVKFKDDTLSEADITPTSSSRLWSPLTTAFGAISVPARADMRFQAIRMPWQDEQDEVIDRGTTIVEAVVAPALQLEFSRPGPVVGEPSITVPWSPADIKIHKHTLRGGQASQPSHESDLQQRSRWQKGSCQ</sequence>
<evidence type="ECO:0000256" key="1">
    <source>
        <dbReference type="SAM" id="MobiDB-lite"/>
    </source>
</evidence>
<comment type="caution">
    <text evidence="4">The sequence shown here is derived from an EMBL/GenBank/DDBJ whole genome shotgun (WGS) entry which is preliminary data.</text>
</comment>
<keyword evidence="2" id="KW-0472">Membrane</keyword>
<feature type="transmembrane region" description="Helical" evidence="2">
    <location>
        <begin position="75"/>
        <end position="97"/>
    </location>
</feature>
<keyword evidence="2" id="KW-0812">Transmembrane</keyword>
<feature type="region of interest" description="Disordered" evidence="1">
    <location>
        <begin position="481"/>
        <end position="508"/>
    </location>
</feature>
<dbReference type="InterPro" id="IPR002656">
    <property type="entry name" value="Acyl_transf_3_dom"/>
</dbReference>
<keyword evidence="2" id="KW-1133">Transmembrane helix</keyword>
<feature type="transmembrane region" description="Helical" evidence="2">
    <location>
        <begin position="220"/>
        <end position="236"/>
    </location>
</feature>
<dbReference type="Pfam" id="PF01757">
    <property type="entry name" value="Acyl_transf_3"/>
    <property type="match status" value="1"/>
</dbReference>
<dbReference type="PANTHER" id="PTHR23028">
    <property type="entry name" value="ACETYLTRANSFERASE"/>
    <property type="match status" value="1"/>
</dbReference>
<organism evidence="4 5">
    <name type="scientific">Durusdinium trenchii</name>
    <dbReference type="NCBI Taxonomy" id="1381693"/>
    <lineage>
        <taxon>Eukaryota</taxon>
        <taxon>Sar</taxon>
        <taxon>Alveolata</taxon>
        <taxon>Dinophyceae</taxon>
        <taxon>Suessiales</taxon>
        <taxon>Symbiodiniaceae</taxon>
        <taxon>Durusdinium</taxon>
    </lineage>
</organism>
<feature type="transmembrane region" description="Helical" evidence="2">
    <location>
        <begin position="185"/>
        <end position="208"/>
    </location>
</feature>
<proteinExistence type="predicted"/>
<feature type="domain" description="Acyltransferase 3" evidence="3">
    <location>
        <begin position="64"/>
        <end position="235"/>
    </location>
</feature>
<evidence type="ECO:0000313" key="4">
    <source>
        <dbReference type="EMBL" id="CAK9083792.1"/>
    </source>
</evidence>
<accession>A0ABP0Q6D3</accession>
<feature type="compositionally biased region" description="Polar residues" evidence="1">
    <location>
        <begin position="499"/>
        <end position="508"/>
    </location>
</feature>
<dbReference type="PANTHER" id="PTHR23028:SF53">
    <property type="entry name" value="ACYL_TRANSF_3 DOMAIN-CONTAINING PROTEIN"/>
    <property type="match status" value="1"/>
</dbReference>